<sequence length="87" mass="9117">LSRPSVAGGSQWSELREALVEQLEATCGGLGDAVTTVLCSVGGNTCCYVKRLAVNRVPHSGPASALLDLYGISSKHIVNAVFEAMKR</sequence>
<dbReference type="AlphaFoldDB" id="A0A183IHW3"/>
<dbReference type="Gene3D" id="3.40.50.920">
    <property type="match status" value="1"/>
</dbReference>
<dbReference type="WBParaSite" id="SBAD_0000335901-mRNA-1">
    <property type="protein sequence ID" value="SBAD_0000335901-mRNA-1"/>
    <property type="gene ID" value="SBAD_0000335901"/>
</dbReference>
<proteinExistence type="predicted"/>
<dbReference type="SUPFAM" id="SSF52922">
    <property type="entry name" value="TK C-terminal domain-like"/>
    <property type="match status" value="1"/>
</dbReference>
<protein>
    <submittedName>
        <fullName evidence="1">DGKD kinase</fullName>
    </submittedName>
</protein>
<evidence type="ECO:0000313" key="1">
    <source>
        <dbReference type="WBParaSite" id="SBAD_0000335901-mRNA-1"/>
    </source>
</evidence>
<dbReference type="InterPro" id="IPR009014">
    <property type="entry name" value="Transketo_C/PFOR_II"/>
</dbReference>
<organism evidence="1">
    <name type="scientific">Soboliphyme baturini</name>
    <dbReference type="NCBI Taxonomy" id="241478"/>
    <lineage>
        <taxon>Eukaryota</taxon>
        <taxon>Metazoa</taxon>
        <taxon>Ecdysozoa</taxon>
        <taxon>Nematoda</taxon>
        <taxon>Enoplea</taxon>
        <taxon>Dorylaimia</taxon>
        <taxon>Dioctophymatida</taxon>
        <taxon>Dioctophymatoidea</taxon>
        <taxon>Soboliphymatidae</taxon>
        <taxon>Soboliphyme</taxon>
    </lineage>
</organism>
<reference evidence="1" key="1">
    <citation type="submission" date="2016-06" db="UniProtKB">
        <authorList>
            <consortium name="WormBaseParasite"/>
        </authorList>
    </citation>
    <scope>IDENTIFICATION</scope>
</reference>
<name>A0A183IHW3_9BILA</name>
<accession>A0A183IHW3</accession>